<dbReference type="PANTHER" id="PTHR10704:SF44">
    <property type="entry name" value="LD35051P-RELATED"/>
    <property type="match status" value="1"/>
</dbReference>
<keyword evidence="2" id="KW-1185">Reference proteome</keyword>
<gene>
    <name evidence="1" type="ORF">EV699_1286</name>
</gene>
<dbReference type="EMBL" id="SLWY01000028">
    <property type="protein sequence ID" value="TCO76834.1"/>
    <property type="molecule type" value="Genomic_DNA"/>
</dbReference>
<dbReference type="SUPFAM" id="SSF52540">
    <property type="entry name" value="P-loop containing nucleoside triphosphate hydrolases"/>
    <property type="match status" value="1"/>
</dbReference>
<dbReference type="GO" id="GO:0001517">
    <property type="term" value="F:N-acetylglucosamine 6-O-sulfotransferase activity"/>
    <property type="evidence" value="ECO:0007669"/>
    <property type="project" value="TreeGrafter"/>
</dbReference>
<dbReference type="Gene3D" id="3.40.50.300">
    <property type="entry name" value="P-loop containing nucleotide triphosphate hydrolases"/>
    <property type="match status" value="1"/>
</dbReference>
<name>A0A4R2KST3_9GAMM</name>
<dbReference type="Pfam" id="PF13469">
    <property type="entry name" value="Sulfotransfer_3"/>
    <property type="match status" value="1"/>
</dbReference>
<comment type="caution">
    <text evidence="1">The sequence shown here is derived from an EMBL/GenBank/DDBJ whole genome shotgun (WGS) entry which is preliminary data.</text>
</comment>
<accession>A0A4R2KST3</accession>
<dbReference type="GO" id="GO:0006044">
    <property type="term" value="P:N-acetylglucosamine metabolic process"/>
    <property type="evidence" value="ECO:0007669"/>
    <property type="project" value="TreeGrafter"/>
</dbReference>
<dbReference type="RefSeq" id="WP_132545539.1">
    <property type="nucleotide sequence ID" value="NZ_SLWY01000028.1"/>
</dbReference>
<dbReference type="InterPro" id="IPR051135">
    <property type="entry name" value="Gal/GlcNAc/GalNAc_ST"/>
</dbReference>
<proteinExistence type="predicted"/>
<dbReference type="GO" id="GO:0006790">
    <property type="term" value="P:sulfur compound metabolic process"/>
    <property type="evidence" value="ECO:0007669"/>
    <property type="project" value="TreeGrafter"/>
</dbReference>
<evidence type="ECO:0000313" key="1">
    <source>
        <dbReference type="EMBL" id="TCO76834.1"/>
    </source>
</evidence>
<keyword evidence="1" id="KW-0808">Transferase</keyword>
<sequence>MNAAALLPVAVHGVPRSGTSWLGEILNSSPHTRYCFQPLFSYALQGFLDAEASAARIEAFWQRLATLDDDFVGQRAARAAGRLPDFAKGRCTHLVYKEVRYHHILPNLLARAPRTRLVAIVRHPLATLASWFDAPREFRADLGWQPLEEWRDAPRKNAGRPEEYNGYARWKEAALLFHALAAAHPGRVCLVEYAALCAAPARETERLFAFLGLAPQAQTARFLQASRGEHHADAYSVFRARADDDGWRGRLPPAIVAAVADDLRGSVLEGYLRFSAADWRRLAAGRAPTPS</sequence>
<dbReference type="AlphaFoldDB" id="A0A4R2KST3"/>
<dbReference type="InterPro" id="IPR027417">
    <property type="entry name" value="P-loop_NTPase"/>
</dbReference>
<protein>
    <submittedName>
        <fullName evidence="1">Sulfotransferase family protein</fullName>
    </submittedName>
</protein>
<reference evidence="1 2" key="1">
    <citation type="submission" date="2019-03" db="EMBL/GenBank/DDBJ databases">
        <title>Genomic Encyclopedia of Type Strains, Phase IV (KMG-IV): sequencing the most valuable type-strain genomes for metagenomic binning, comparative biology and taxonomic classification.</title>
        <authorList>
            <person name="Goeker M."/>
        </authorList>
    </citation>
    <scope>NUCLEOTIDE SEQUENCE [LARGE SCALE GENOMIC DNA]</scope>
    <source>
        <strain evidence="1 2">DSM 25287</strain>
    </source>
</reference>
<dbReference type="OrthoDB" id="1431437at2"/>
<dbReference type="PANTHER" id="PTHR10704">
    <property type="entry name" value="CARBOHYDRATE SULFOTRANSFERASE"/>
    <property type="match status" value="1"/>
</dbReference>
<evidence type="ECO:0000313" key="2">
    <source>
        <dbReference type="Proteomes" id="UP000295765"/>
    </source>
</evidence>
<organism evidence="1 2">
    <name type="scientific">Plasticicumulans lactativorans</name>
    <dbReference type="NCBI Taxonomy" id="1133106"/>
    <lineage>
        <taxon>Bacteria</taxon>
        <taxon>Pseudomonadati</taxon>
        <taxon>Pseudomonadota</taxon>
        <taxon>Gammaproteobacteria</taxon>
        <taxon>Candidatus Competibacteraceae</taxon>
        <taxon>Plasticicumulans</taxon>
    </lineage>
</organism>
<dbReference type="Proteomes" id="UP000295765">
    <property type="component" value="Unassembled WGS sequence"/>
</dbReference>